<evidence type="ECO:0000313" key="2">
    <source>
        <dbReference type="EnsemblMetazoa" id="PHUM378050-PA"/>
    </source>
</evidence>
<dbReference type="GO" id="GO:0005763">
    <property type="term" value="C:mitochondrial small ribosomal subunit"/>
    <property type="evidence" value="ECO:0007669"/>
    <property type="project" value="InterPro"/>
</dbReference>
<reference evidence="1" key="2">
    <citation type="submission" date="2007-04" db="EMBL/GenBank/DDBJ databases">
        <title>The genome of the human body louse.</title>
        <authorList>
            <consortium name="The Human Body Louse Genome Consortium"/>
            <person name="Kirkness E."/>
            <person name="Walenz B."/>
            <person name="Hass B."/>
            <person name="Bruggner R."/>
            <person name="Strausberg R."/>
        </authorList>
    </citation>
    <scope>NUCLEOTIDE SEQUENCE</scope>
    <source>
        <strain evidence="1">USDA</strain>
    </source>
</reference>
<dbReference type="PANTHER" id="PTHR24088:SF0">
    <property type="entry name" value="SMALL RIBOSOMAL SUBUNIT PROTEIN US17M"/>
    <property type="match status" value="1"/>
</dbReference>
<keyword evidence="3" id="KW-1185">Reference proteome</keyword>
<reference evidence="2" key="3">
    <citation type="submission" date="2020-05" db="UniProtKB">
        <authorList>
            <consortium name="EnsemblMetazoa"/>
        </authorList>
    </citation>
    <scope>IDENTIFICATION</scope>
    <source>
        <strain evidence="2">USDA</strain>
    </source>
</reference>
<dbReference type="Gene3D" id="2.40.50.140">
    <property type="entry name" value="Nucleic acid-binding proteins"/>
    <property type="match status" value="1"/>
</dbReference>
<dbReference type="EMBL" id="AAZO01004421">
    <property type="status" value="NOT_ANNOTATED_CDS"/>
    <property type="molecule type" value="Genomic_DNA"/>
</dbReference>
<dbReference type="CTD" id="8237169"/>
<keyword evidence="1" id="KW-0689">Ribosomal protein</keyword>
<dbReference type="InParanoid" id="E0VQI5"/>
<dbReference type="Proteomes" id="UP000009046">
    <property type="component" value="Unassembled WGS sequence"/>
</dbReference>
<dbReference type="PANTHER" id="PTHR24088">
    <property type="entry name" value="28S RIBOSOMAL PROTEIN S17, MITOCHONDRIAL"/>
    <property type="match status" value="1"/>
</dbReference>
<reference evidence="1" key="1">
    <citation type="submission" date="2007-04" db="EMBL/GenBank/DDBJ databases">
        <title>Annotation of Pediculus humanus corporis strain USDA.</title>
        <authorList>
            <person name="Kirkness E."/>
            <person name="Hannick L."/>
            <person name="Hass B."/>
            <person name="Bruggner R."/>
            <person name="Lawson D."/>
            <person name="Bidwell S."/>
            <person name="Joardar V."/>
            <person name="Caler E."/>
            <person name="Walenz B."/>
            <person name="Inman J."/>
            <person name="Schobel S."/>
            <person name="Galinsky K."/>
            <person name="Amedeo P."/>
            <person name="Strausberg R."/>
        </authorList>
    </citation>
    <scope>NUCLEOTIDE SEQUENCE</scope>
    <source>
        <strain evidence="1">USDA</strain>
    </source>
</reference>
<dbReference type="GO" id="GO:0003735">
    <property type="term" value="F:structural constituent of ribosome"/>
    <property type="evidence" value="ECO:0007669"/>
    <property type="project" value="InterPro"/>
</dbReference>
<dbReference type="EnsemblMetazoa" id="PHUM378050-RA">
    <property type="protein sequence ID" value="PHUM378050-PA"/>
    <property type="gene ID" value="PHUM378050"/>
</dbReference>
<dbReference type="GeneID" id="8237169"/>
<sequence length="174" mass="20094">MHCLYFNNMALKSGLSGGKDLLLGICLPSLKHNASRINVTKLELDEKLLMVIYLRFFFVDQSKICKTGDVVLVKELTKKLSNLMTHEVIKVIYPLGDVVDPVTGKRVVGYHYRDENEKYNAVFGKAPNAFDYNKAKKRGWQEGKKDFSHRQVYLKYNEFEKGDENEEQPFSIDH</sequence>
<protein>
    <submittedName>
        <fullName evidence="1">Mitochondrial 28S ribosomal protein S17, putative</fullName>
    </submittedName>
</protein>
<evidence type="ECO:0000313" key="1">
    <source>
        <dbReference type="EMBL" id="EEB15641.1"/>
    </source>
</evidence>
<dbReference type="InterPro" id="IPR012340">
    <property type="entry name" value="NA-bd_OB-fold"/>
</dbReference>
<keyword evidence="1" id="KW-0687">Ribonucleoprotein</keyword>
<dbReference type="STRING" id="121224.E0VQI5"/>
<dbReference type="GO" id="GO:0032543">
    <property type="term" value="P:mitochondrial translation"/>
    <property type="evidence" value="ECO:0007669"/>
    <property type="project" value="TreeGrafter"/>
</dbReference>
<evidence type="ECO:0000313" key="3">
    <source>
        <dbReference type="Proteomes" id="UP000009046"/>
    </source>
</evidence>
<dbReference type="KEGG" id="phu:Phum_PHUM378050"/>
<gene>
    <name evidence="2" type="primary">8237169</name>
    <name evidence="1" type="ORF">Phum_PHUM378050</name>
</gene>
<dbReference type="eggNOG" id="KOG3447">
    <property type="taxonomic scope" value="Eukaryota"/>
</dbReference>
<dbReference type="SUPFAM" id="SSF50249">
    <property type="entry name" value="Nucleic acid-binding proteins"/>
    <property type="match status" value="1"/>
</dbReference>
<dbReference type="EMBL" id="DS235430">
    <property type="protein sequence ID" value="EEB15641.1"/>
    <property type="molecule type" value="Genomic_DNA"/>
</dbReference>
<dbReference type="VEuPathDB" id="VectorBase:PHUM378050"/>
<dbReference type="RefSeq" id="XP_002428379.1">
    <property type="nucleotide sequence ID" value="XM_002428334.1"/>
</dbReference>
<name>E0VQI5_PEDHC</name>
<dbReference type="FunCoup" id="E0VQI5">
    <property type="interactions" value="1079"/>
</dbReference>
<organism>
    <name type="scientific">Pediculus humanus subsp. corporis</name>
    <name type="common">Body louse</name>
    <dbReference type="NCBI Taxonomy" id="121224"/>
    <lineage>
        <taxon>Eukaryota</taxon>
        <taxon>Metazoa</taxon>
        <taxon>Ecdysozoa</taxon>
        <taxon>Arthropoda</taxon>
        <taxon>Hexapoda</taxon>
        <taxon>Insecta</taxon>
        <taxon>Pterygota</taxon>
        <taxon>Neoptera</taxon>
        <taxon>Paraneoptera</taxon>
        <taxon>Psocodea</taxon>
        <taxon>Troctomorpha</taxon>
        <taxon>Phthiraptera</taxon>
        <taxon>Anoplura</taxon>
        <taxon>Pediculidae</taxon>
        <taxon>Pediculus</taxon>
    </lineage>
</organism>
<dbReference type="InterPro" id="IPR039193">
    <property type="entry name" value="Ribosomal_uS17m_metazoa"/>
</dbReference>
<accession>E0VQI5</accession>
<proteinExistence type="predicted"/>
<dbReference type="AlphaFoldDB" id="E0VQI5"/>
<dbReference type="OMA" id="LITHEVK"/>
<dbReference type="HOGENOM" id="CLU_137003_0_0_1"/>
<dbReference type="OrthoDB" id="274752at2759"/>